<keyword evidence="4" id="KW-0256">Endoplasmic reticulum</keyword>
<evidence type="ECO:0000313" key="10">
    <source>
        <dbReference type="Proteomes" id="UP000320333"/>
    </source>
</evidence>
<evidence type="ECO:0000256" key="1">
    <source>
        <dbReference type="ARBA" id="ARBA00004477"/>
    </source>
</evidence>
<dbReference type="Pfam" id="PF10261">
    <property type="entry name" value="FIT"/>
    <property type="match status" value="1"/>
</dbReference>
<evidence type="ECO:0000256" key="5">
    <source>
        <dbReference type="ARBA" id="ARBA00022989"/>
    </source>
</evidence>
<keyword evidence="3" id="KW-0378">Hydrolase</keyword>
<dbReference type="GO" id="GO:0034389">
    <property type="term" value="P:lipid droplet organization"/>
    <property type="evidence" value="ECO:0007669"/>
    <property type="project" value="TreeGrafter"/>
</dbReference>
<evidence type="ECO:0000256" key="6">
    <source>
        <dbReference type="ARBA" id="ARBA00023098"/>
    </source>
</evidence>
<dbReference type="AlphaFoldDB" id="A0A507FEL1"/>
<evidence type="ECO:0000256" key="3">
    <source>
        <dbReference type="ARBA" id="ARBA00022801"/>
    </source>
</evidence>
<dbReference type="Proteomes" id="UP000320333">
    <property type="component" value="Unassembled WGS sequence"/>
</dbReference>
<name>A0A507FEL1_9FUNG</name>
<feature type="transmembrane region" description="Helical" evidence="8">
    <location>
        <begin position="40"/>
        <end position="63"/>
    </location>
</feature>
<evidence type="ECO:0000256" key="2">
    <source>
        <dbReference type="ARBA" id="ARBA00022692"/>
    </source>
</evidence>
<reference evidence="9 10" key="1">
    <citation type="journal article" date="2019" name="Sci. Rep.">
        <title>Comparative genomics of chytrid fungi reveal insights into the obligate biotrophic and pathogenic lifestyle of Synchytrium endobioticum.</title>
        <authorList>
            <person name="van de Vossenberg B.T.L.H."/>
            <person name="Warris S."/>
            <person name="Nguyen H.D.T."/>
            <person name="van Gent-Pelzer M.P.E."/>
            <person name="Joly D.L."/>
            <person name="van de Geest H.C."/>
            <person name="Bonants P.J.M."/>
            <person name="Smith D.S."/>
            <person name="Levesque C.A."/>
            <person name="van der Lee T.A.J."/>
        </authorList>
    </citation>
    <scope>NUCLEOTIDE SEQUENCE [LARGE SCALE GENOMIC DNA]</scope>
    <source>
        <strain evidence="9 10">CBS 675.73</strain>
    </source>
</reference>
<keyword evidence="2 8" id="KW-0812">Transmembrane</keyword>
<dbReference type="GO" id="GO:0005789">
    <property type="term" value="C:endoplasmic reticulum membrane"/>
    <property type="evidence" value="ECO:0007669"/>
    <property type="project" value="UniProtKB-SubCell"/>
</dbReference>
<dbReference type="EMBL" id="QEAP01000108">
    <property type="protein sequence ID" value="TPX74789.1"/>
    <property type="molecule type" value="Genomic_DNA"/>
</dbReference>
<keyword evidence="6" id="KW-0443">Lipid metabolism</keyword>
<organism evidence="9 10">
    <name type="scientific">Chytriomyces confervae</name>
    <dbReference type="NCBI Taxonomy" id="246404"/>
    <lineage>
        <taxon>Eukaryota</taxon>
        <taxon>Fungi</taxon>
        <taxon>Fungi incertae sedis</taxon>
        <taxon>Chytridiomycota</taxon>
        <taxon>Chytridiomycota incertae sedis</taxon>
        <taxon>Chytridiomycetes</taxon>
        <taxon>Chytridiales</taxon>
        <taxon>Chytriomycetaceae</taxon>
        <taxon>Chytriomyces</taxon>
    </lineage>
</organism>
<gene>
    <name evidence="9" type="ORF">CcCBS67573_g03943</name>
</gene>
<feature type="transmembrane region" description="Helical" evidence="8">
    <location>
        <begin position="186"/>
        <end position="212"/>
    </location>
</feature>
<evidence type="ECO:0000313" key="9">
    <source>
        <dbReference type="EMBL" id="TPX74789.1"/>
    </source>
</evidence>
<dbReference type="PANTHER" id="PTHR23129">
    <property type="entry name" value="ACYL-COENZYME A DIPHOSPHATASE FITM2"/>
    <property type="match status" value="1"/>
</dbReference>
<dbReference type="OrthoDB" id="5579088at2759"/>
<evidence type="ECO:0000256" key="8">
    <source>
        <dbReference type="SAM" id="Phobius"/>
    </source>
</evidence>
<dbReference type="GO" id="GO:0008654">
    <property type="term" value="P:phospholipid biosynthetic process"/>
    <property type="evidence" value="ECO:0007669"/>
    <property type="project" value="TreeGrafter"/>
</dbReference>
<proteinExistence type="predicted"/>
<dbReference type="PANTHER" id="PTHR23129:SF0">
    <property type="entry name" value="ACYL-COENZYME A DIPHOSPHATASE FITM2"/>
    <property type="match status" value="1"/>
</dbReference>
<accession>A0A507FEL1</accession>
<keyword evidence="10" id="KW-1185">Reference proteome</keyword>
<comment type="subcellular location">
    <subcellularLocation>
        <location evidence="1">Endoplasmic reticulum membrane</location>
        <topology evidence="1">Multi-pass membrane protein</topology>
    </subcellularLocation>
</comment>
<dbReference type="GO" id="GO:0019915">
    <property type="term" value="P:lipid storage"/>
    <property type="evidence" value="ECO:0007669"/>
    <property type="project" value="InterPro"/>
</dbReference>
<comment type="caution">
    <text evidence="9">The sequence shown here is derived from an EMBL/GenBank/DDBJ whole genome shotgun (WGS) entry which is preliminary data.</text>
</comment>
<protein>
    <submittedName>
        <fullName evidence="9">Uncharacterized protein</fullName>
    </submittedName>
</protein>
<evidence type="ECO:0000256" key="7">
    <source>
        <dbReference type="ARBA" id="ARBA00023136"/>
    </source>
</evidence>
<dbReference type="GO" id="GO:0010945">
    <property type="term" value="F:coenzyme A diphosphatase activity"/>
    <property type="evidence" value="ECO:0007669"/>
    <property type="project" value="InterPro"/>
</dbReference>
<sequence>MFTKTRTRLLVFYALTVLLGSIVTPPQTWLANKRNLLNVVFAKFAWGWTTLVIVAAIAVSSFARPGQQSPPQSGTSTTTLHRLALHTRTTLFWIITTQYFLGPPLLDRVYMATGSCVAGEDSLVALDAAALASPKMCKRAGGQWSGFDISGHCLLLILAGVSIHEQVRMSKKATKLLREGSAEKRYVDWSIAALRFFQLLWWIMLVTTALYFHDIPELYSGTTLAGLYWAAEYAFLL</sequence>
<dbReference type="InterPro" id="IPR019388">
    <property type="entry name" value="FIT"/>
</dbReference>
<dbReference type="STRING" id="246404.A0A507FEL1"/>
<evidence type="ECO:0000256" key="4">
    <source>
        <dbReference type="ARBA" id="ARBA00022824"/>
    </source>
</evidence>
<keyword evidence="7 8" id="KW-0472">Membrane</keyword>
<keyword evidence="5 8" id="KW-1133">Transmembrane helix</keyword>